<dbReference type="EMBL" id="CM055730">
    <property type="protein sequence ID" value="KAJ8014114.1"/>
    <property type="molecule type" value="Genomic_DNA"/>
</dbReference>
<keyword evidence="2" id="KW-1185">Reference proteome</keyword>
<evidence type="ECO:0000313" key="2">
    <source>
        <dbReference type="Proteomes" id="UP001157502"/>
    </source>
</evidence>
<reference evidence="1" key="1">
    <citation type="submission" date="2021-05" db="EMBL/GenBank/DDBJ databases">
        <authorList>
            <person name="Pan Q."/>
            <person name="Jouanno E."/>
            <person name="Zahm M."/>
            <person name="Klopp C."/>
            <person name="Cabau C."/>
            <person name="Louis A."/>
            <person name="Berthelot C."/>
            <person name="Parey E."/>
            <person name="Roest Crollius H."/>
            <person name="Montfort J."/>
            <person name="Robinson-Rechavi M."/>
            <person name="Bouchez O."/>
            <person name="Lampietro C."/>
            <person name="Lopez Roques C."/>
            <person name="Donnadieu C."/>
            <person name="Postlethwait J."/>
            <person name="Bobe J."/>
            <person name="Dillon D."/>
            <person name="Chandos A."/>
            <person name="von Hippel F."/>
            <person name="Guiguen Y."/>
        </authorList>
    </citation>
    <scope>NUCLEOTIDE SEQUENCE</scope>
    <source>
        <strain evidence="1">YG-Jan2019</strain>
    </source>
</reference>
<comment type="caution">
    <text evidence="1">The sequence shown here is derived from an EMBL/GenBank/DDBJ whole genome shotgun (WGS) entry which is preliminary data.</text>
</comment>
<dbReference type="Proteomes" id="UP001157502">
    <property type="component" value="Chromosome 3"/>
</dbReference>
<accession>A0ACC2HDP7</accession>
<organism evidence="1 2">
    <name type="scientific">Dallia pectoralis</name>
    <name type="common">Alaska blackfish</name>
    <dbReference type="NCBI Taxonomy" id="75939"/>
    <lineage>
        <taxon>Eukaryota</taxon>
        <taxon>Metazoa</taxon>
        <taxon>Chordata</taxon>
        <taxon>Craniata</taxon>
        <taxon>Vertebrata</taxon>
        <taxon>Euteleostomi</taxon>
        <taxon>Actinopterygii</taxon>
        <taxon>Neopterygii</taxon>
        <taxon>Teleostei</taxon>
        <taxon>Protacanthopterygii</taxon>
        <taxon>Esociformes</taxon>
        <taxon>Umbridae</taxon>
        <taxon>Dallia</taxon>
    </lineage>
</organism>
<name>A0ACC2HDP7_DALPE</name>
<protein>
    <submittedName>
        <fullName evidence="1">Uncharacterized protein</fullName>
    </submittedName>
</protein>
<gene>
    <name evidence="1" type="ORF">DPEC_G00036890</name>
</gene>
<sequence length="114" mass="12309">MKELNLMANGSWVTGRSPRADGGQGDRTRSLEANGAARVLASLLSPSIAWRQAEEGGHKWSENFCRFHRPGIMLDTQARTLPSLQMAAVMTLLGGLWLGSWADGSSCLVEKHSG</sequence>
<evidence type="ECO:0000313" key="1">
    <source>
        <dbReference type="EMBL" id="KAJ8014114.1"/>
    </source>
</evidence>
<proteinExistence type="predicted"/>